<dbReference type="GO" id="GO:0032153">
    <property type="term" value="C:cell division site"/>
    <property type="evidence" value="ECO:0007669"/>
    <property type="project" value="TreeGrafter"/>
</dbReference>
<evidence type="ECO:0008006" key="4">
    <source>
        <dbReference type="Google" id="ProtNLM"/>
    </source>
</evidence>
<keyword evidence="1" id="KW-0472">Membrane</keyword>
<dbReference type="GO" id="GO:0051301">
    <property type="term" value="P:cell division"/>
    <property type="evidence" value="ECO:0007669"/>
    <property type="project" value="InterPro"/>
</dbReference>
<dbReference type="Proteomes" id="UP000515955">
    <property type="component" value="Chromosome"/>
</dbReference>
<keyword evidence="1" id="KW-1133">Transmembrane helix</keyword>
<dbReference type="PANTHER" id="PTHR47755">
    <property type="entry name" value="CELL DIVISION PROTEIN FTSX"/>
    <property type="match status" value="1"/>
</dbReference>
<name>A0A7G9SAL9_9SPHN</name>
<dbReference type="AlphaFoldDB" id="A0A7G9SAL9"/>
<feature type="transmembrane region" description="Helical" evidence="1">
    <location>
        <begin position="163"/>
        <end position="185"/>
    </location>
</feature>
<gene>
    <name evidence="2" type="ORF">H9L12_11800</name>
</gene>
<feature type="transmembrane region" description="Helical" evidence="1">
    <location>
        <begin position="262"/>
        <end position="280"/>
    </location>
</feature>
<evidence type="ECO:0000313" key="3">
    <source>
        <dbReference type="Proteomes" id="UP000515955"/>
    </source>
</evidence>
<keyword evidence="3" id="KW-1185">Reference proteome</keyword>
<reference evidence="2 3" key="1">
    <citation type="submission" date="2020-08" db="EMBL/GenBank/DDBJ databases">
        <title>Genome sequence of Sphingomonas rhizophila KACC 19189T.</title>
        <authorList>
            <person name="Hyun D.-W."/>
            <person name="Bae J.-W."/>
        </authorList>
    </citation>
    <scope>NUCLEOTIDE SEQUENCE [LARGE SCALE GENOMIC DNA]</scope>
    <source>
        <strain evidence="2 3">KACC 19189</strain>
    </source>
</reference>
<organism evidence="2 3">
    <name type="scientific">Sphingomonas rhizophila</name>
    <dbReference type="NCBI Taxonomy" id="2071607"/>
    <lineage>
        <taxon>Bacteria</taxon>
        <taxon>Pseudomonadati</taxon>
        <taxon>Pseudomonadota</taxon>
        <taxon>Alphaproteobacteria</taxon>
        <taxon>Sphingomonadales</taxon>
        <taxon>Sphingomonadaceae</taxon>
        <taxon>Sphingomonas</taxon>
    </lineage>
</organism>
<feature type="transmembrane region" description="Helical" evidence="1">
    <location>
        <begin position="218"/>
        <end position="242"/>
    </location>
</feature>
<dbReference type="RefSeq" id="WP_187541893.1">
    <property type="nucleotide sequence ID" value="NZ_CP060717.1"/>
</dbReference>
<dbReference type="EMBL" id="CP060717">
    <property type="protein sequence ID" value="QNN64894.1"/>
    <property type="molecule type" value="Genomic_DNA"/>
</dbReference>
<evidence type="ECO:0000256" key="1">
    <source>
        <dbReference type="SAM" id="Phobius"/>
    </source>
</evidence>
<feature type="transmembrane region" description="Helical" evidence="1">
    <location>
        <begin position="20"/>
        <end position="46"/>
    </location>
</feature>
<dbReference type="InterPro" id="IPR004513">
    <property type="entry name" value="FtsX"/>
</dbReference>
<evidence type="ECO:0000313" key="2">
    <source>
        <dbReference type="EMBL" id="QNN64894.1"/>
    </source>
</evidence>
<dbReference type="GO" id="GO:0016020">
    <property type="term" value="C:membrane"/>
    <property type="evidence" value="ECO:0007669"/>
    <property type="project" value="InterPro"/>
</dbReference>
<dbReference type="PANTHER" id="PTHR47755:SF1">
    <property type="entry name" value="CELL DIVISION PROTEIN FTSX"/>
    <property type="match status" value="1"/>
</dbReference>
<dbReference type="KEGG" id="srhi:H9L12_11800"/>
<proteinExistence type="predicted"/>
<keyword evidence="1" id="KW-0812">Transmembrane</keyword>
<sequence>MIERLLGTPYERRLLGGGRFSGPTAWLIAIMMFVMLSVAAAGLALAGSARLVSEGVARRHMAQITDGRSTGAAAVAALRAAPGVVSVTPVPEAELRRTLERWLGPSARDPDAALPIPVLIDVELAPGAAVQPVAAALKRAVPQAELISNSGRLGPMLRAVNSLAWLSAAIVALVALATASAVVLATRSALAAHRATIEVMHGIGATDEQITRLFQRKIAVDALAGGLAGALAAGIALLLISAGSLASAGEWTGGRLLGTLDLTLLALLPFIGAALATVVARRTILHSLRASL</sequence>
<protein>
    <recommendedName>
        <fullName evidence="4">Cell division protein</fullName>
    </recommendedName>
</protein>
<accession>A0A7G9SAL9</accession>